<evidence type="ECO:0000256" key="5">
    <source>
        <dbReference type="ARBA" id="ARBA00023136"/>
    </source>
</evidence>
<dbReference type="PANTHER" id="PTHR40077">
    <property type="entry name" value="MEMBRANE PROTEIN-RELATED"/>
    <property type="match status" value="1"/>
</dbReference>
<evidence type="ECO:0000313" key="9">
    <source>
        <dbReference type="Proteomes" id="UP001208649"/>
    </source>
</evidence>
<feature type="transmembrane region" description="Helical" evidence="6">
    <location>
        <begin position="68"/>
        <end position="84"/>
    </location>
</feature>
<dbReference type="NCBIfam" id="TIGR03954">
    <property type="entry name" value="integ_memb_HG"/>
    <property type="match status" value="1"/>
</dbReference>
<dbReference type="EMBL" id="JAOTEM010000001">
    <property type="protein sequence ID" value="MCU7616348.1"/>
    <property type="molecule type" value="Genomic_DNA"/>
</dbReference>
<protein>
    <submittedName>
        <fullName evidence="8">DUF3817 domain-containing protein</fullName>
    </submittedName>
</protein>
<dbReference type="PANTHER" id="PTHR40077:SF1">
    <property type="entry name" value="MEMBRANE PROTEIN"/>
    <property type="match status" value="1"/>
</dbReference>
<evidence type="ECO:0000256" key="2">
    <source>
        <dbReference type="ARBA" id="ARBA00022475"/>
    </source>
</evidence>
<keyword evidence="9" id="KW-1185">Reference proteome</keyword>
<keyword evidence="4 6" id="KW-1133">Transmembrane helix</keyword>
<evidence type="ECO:0000259" key="7">
    <source>
        <dbReference type="Pfam" id="PF12823"/>
    </source>
</evidence>
<gene>
    <name evidence="8" type="ORF">NZ698_04000</name>
</gene>
<keyword evidence="3 6" id="KW-0812">Transmembrane</keyword>
<keyword evidence="5 6" id="KW-0472">Membrane</keyword>
<dbReference type="InterPro" id="IPR023845">
    <property type="entry name" value="DUF3817_TM"/>
</dbReference>
<feature type="transmembrane region" description="Helical" evidence="6">
    <location>
        <begin position="38"/>
        <end position="59"/>
    </location>
</feature>
<evidence type="ECO:0000313" key="8">
    <source>
        <dbReference type="EMBL" id="MCU7616348.1"/>
    </source>
</evidence>
<proteinExistence type="predicted"/>
<dbReference type="Proteomes" id="UP001208649">
    <property type="component" value="Unassembled WGS sequence"/>
</dbReference>
<organism evidence="8 9">
    <name type="scientific">Chryseobacterium edaphi</name>
    <dbReference type="NCBI Taxonomy" id="2976532"/>
    <lineage>
        <taxon>Bacteria</taxon>
        <taxon>Pseudomonadati</taxon>
        <taxon>Bacteroidota</taxon>
        <taxon>Flavobacteriia</taxon>
        <taxon>Flavobacteriales</taxon>
        <taxon>Weeksellaceae</taxon>
        <taxon>Chryseobacterium group</taxon>
        <taxon>Chryseobacterium</taxon>
    </lineage>
</organism>
<sequence>MINLYRKTALIEGVSYLILLFIAMPLKYIFNISEAVKYFGWIHGVLFLVFAVVLLAAAIKYKWSLKRIAIYLIGSVLPFVPFYLDKSLKKEYDIQ</sequence>
<feature type="transmembrane region" description="Helical" evidence="6">
    <location>
        <begin position="9"/>
        <end position="26"/>
    </location>
</feature>
<evidence type="ECO:0000256" key="6">
    <source>
        <dbReference type="SAM" id="Phobius"/>
    </source>
</evidence>
<evidence type="ECO:0000256" key="3">
    <source>
        <dbReference type="ARBA" id="ARBA00022692"/>
    </source>
</evidence>
<evidence type="ECO:0000256" key="1">
    <source>
        <dbReference type="ARBA" id="ARBA00004651"/>
    </source>
</evidence>
<dbReference type="RefSeq" id="WP_263001799.1">
    <property type="nucleotide sequence ID" value="NZ_JAOTEM010000001.1"/>
</dbReference>
<reference evidence="9" key="1">
    <citation type="submission" date="2023-07" db="EMBL/GenBank/DDBJ databases">
        <title>Chryseobacterium sp. strain PBS4-4 Genome sequencing and assembly.</title>
        <authorList>
            <person name="Jung Y."/>
        </authorList>
    </citation>
    <scope>NUCLEOTIDE SEQUENCE [LARGE SCALE GENOMIC DNA]</scope>
    <source>
        <strain evidence="9">PBS4-4</strain>
    </source>
</reference>
<keyword evidence="2" id="KW-1003">Cell membrane</keyword>
<comment type="subcellular location">
    <subcellularLocation>
        <location evidence="1">Cell membrane</location>
        <topology evidence="1">Multi-pass membrane protein</topology>
    </subcellularLocation>
</comment>
<name>A0ABT2W294_9FLAO</name>
<feature type="domain" description="DUF3817" evidence="7">
    <location>
        <begin position="3"/>
        <end position="90"/>
    </location>
</feature>
<evidence type="ECO:0000256" key="4">
    <source>
        <dbReference type="ARBA" id="ARBA00022989"/>
    </source>
</evidence>
<comment type="caution">
    <text evidence="8">The sequence shown here is derived from an EMBL/GenBank/DDBJ whole genome shotgun (WGS) entry which is preliminary data.</text>
</comment>
<dbReference type="Pfam" id="PF12823">
    <property type="entry name" value="DUF3817"/>
    <property type="match status" value="1"/>
</dbReference>
<accession>A0ABT2W294</accession>